<dbReference type="AlphaFoldDB" id="A0AAU9XBC8"/>
<comment type="caution">
    <text evidence="1">The sequence shown here is derived from an EMBL/GenBank/DDBJ whole genome shotgun (WGS) entry which is preliminary data.</text>
</comment>
<reference evidence="1 2" key="1">
    <citation type="submission" date="2022-05" db="EMBL/GenBank/DDBJ databases">
        <authorList>
            <consortium name="Genoscope - CEA"/>
            <person name="William W."/>
        </authorList>
    </citation>
    <scope>NUCLEOTIDE SEQUENCE [LARGE SCALE GENOMIC DNA]</scope>
</reference>
<accession>A0AAU9XBC8</accession>
<evidence type="ECO:0000313" key="2">
    <source>
        <dbReference type="Proteomes" id="UP001159428"/>
    </source>
</evidence>
<gene>
    <name evidence="1" type="ORF">PMEA_00020490</name>
</gene>
<evidence type="ECO:0000313" key="1">
    <source>
        <dbReference type="EMBL" id="CAH3143205.1"/>
    </source>
</evidence>
<dbReference type="EMBL" id="CALNXJ010000037">
    <property type="protein sequence ID" value="CAH3143205.1"/>
    <property type="molecule type" value="Genomic_DNA"/>
</dbReference>
<name>A0AAU9XBC8_9CNID</name>
<proteinExistence type="predicted"/>
<organism evidence="1 2">
    <name type="scientific">Pocillopora meandrina</name>
    <dbReference type="NCBI Taxonomy" id="46732"/>
    <lineage>
        <taxon>Eukaryota</taxon>
        <taxon>Metazoa</taxon>
        <taxon>Cnidaria</taxon>
        <taxon>Anthozoa</taxon>
        <taxon>Hexacorallia</taxon>
        <taxon>Scleractinia</taxon>
        <taxon>Astrocoeniina</taxon>
        <taxon>Pocilloporidae</taxon>
        <taxon>Pocillopora</taxon>
    </lineage>
</organism>
<protein>
    <submittedName>
        <fullName evidence="1">Uncharacterized protein</fullName>
    </submittedName>
</protein>
<dbReference type="Proteomes" id="UP001159428">
    <property type="component" value="Unassembled WGS sequence"/>
</dbReference>
<sequence length="194" mass="21687">MSSSRRCHQVARAKKVLGLALFYTGNNDEHMARLLKCLAQFKSIILWIDNAKSQTGRQVKTTFGRKAPVSELMILTPKPNDPCLNVCFSGESLKEVSDEQLEHAIRCLCGLLPSTSTKDCQVAQGSGTIALGKEGAEDSPNLEKMKRVKAMRQKRLTQEPAGDCFLIEVLLEDSREIKRNFVKFFTKRNISRGV</sequence>
<keyword evidence="2" id="KW-1185">Reference proteome</keyword>